<accession>A0A4R0P7K1</accession>
<keyword evidence="5" id="KW-1185">Reference proteome</keyword>
<dbReference type="CDD" id="cd00564">
    <property type="entry name" value="TMP_TenI"/>
    <property type="match status" value="1"/>
</dbReference>
<dbReference type="InterPro" id="IPR013785">
    <property type="entry name" value="Aldolase_TIM"/>
</dbReference>
<evidence type="ECO:0000256" key="1">
    <source>
        <dbReference type="ARBA" id="ARBA00004948"/>
    </source>
</evidence>
<dbReference type="AlphaFoldDB" id="A0A4R0P7K1"/>
<dbReference type="GO" id="GO:0005737">
    <property type="term" value="C:cytoplasm"/>
    <property type="evidence" value="ECO:0007669"/>
    <property type="project" value="TreeGrafter"/>
</dbReference>
<evidence type="ECO:0000256" key="2">
    <source>
        <dbReference type="ARBA" id="ARBA00022977"/>
    </source>
</evidence>
<dbReference type="OrthoDB" id="7159061at2"/>
<dbReference type="RefSeq" id="WP_131571496.1">
    <property type="nucleotide sequence ID" value="NZ_JAINFK010000008.1"/>
</dbReference>
<sequence>MTHSVTDRCRLVLVVPKGLAGADLGAALKDALSGGDVASVILPAYDLDDAAFQRQLEACVPIAQDAGAAAIVAEDTRAFGRVGADGIHLSGGPAEVAEAVEKSAGRHIVGASAGDTRHRALEIGEARPDYLLFGRFGQDTHPEPYRKNLALAEWWSAIVEIPGVVMGGADLATLGQAAGTGVEFVALSRAIFEDVRGAGAAVAAANDVLEKHPLAEEA</sequence>
<gene>
    <name evidence="4" type="ORF">E0D97_17230</name>
</gene>
<keyword evidence="2" id="KW-0784">Thiamine biosynthesis</keyword>
<dbReference type="NCBIfam" id="NF005080">
    <property type="entry name" value="PRK06512.1"/>
    <property type="match status" value="1"/>
</dbReference>
<dbReference type="InterPro" id="IPR022998">
    <property type="entry name" value="ThiamineP_synth_TenI"/>
</dbReference>
<name>A0A4R0P7K1_9HYPH</name>
<reference evidence="4 5" key="1">
    <citation type="journal article" date="2015" name="Antonie Van Leeuwenhoek">
        <title>Oricola cellulosilytica gen. nov., sp. nov., a cellulose-degrading bacterium of the family Phyllobacteriaceae isolated from surface seashore water, and emended descriptions of Mesorhizobium loti and Phyllobacterium myrsinacearum.</title>
        <authorList>
            <person name="Hameed A."/>
            <person name="Shahina M."/>
            <person name="Lai W.A."/>
            <person name="Lin S.Y."/>
            <person name="Young L.S."/>
            <person name="Liu Y.C."/>
            <person name="Hsu Y.H."/>
            <person name="Young C.C."/>
        </authorList>
    </citation>
    <scope>NUCLEOTIDE SEQUENCE [LARGE SCALE GENOMIC DNA]</scope>
    <source>
        <strain evidence="4 5">KCTC 52183</strain>
    </source>
</reference>
<organism evidence="4 5">
    <name type="scientific">Oricola cellulosilytica</name>
    <dbReference type="NCBI Taxonomy" id="1429082"/>
    <lineage>
        <taxon>Bacteria</taxon>
        <taxon>Pseudomonadati</taxon>
        <taxon>Pseudomonadota</taxon>
        <taxon>Alphaproteobacteria</taxon>
        <taxon>Hyphomicrobiales</taxon>
        <taxon>Ahrensiaceae</taxon>
        <taxon>Oricola</taxon>
    </lineage>
</organism>
<evidence type="ECO:0000259" key="3">
    <source>
        <dbReference type="Pfam" id="PF02581"/>
    </source>
</evidence>
<proteinExistence type="predicted"/>
<dbReference type="SUPFAM" id="SSF51391">
    <property type="entry name" value="Thiamin phosphate synthase"/>
    <property type="match status" value="1"/>
</dbReference>
<comment type="pathway">
    <text evidence="1">Cofactor biosynthesis; thiamine diphosphate biosynthesis.</text>
</comment>
<dbReference type="EC" id="2.5.1.3" evidence="4"/>
<evidence type="ECO:0000313" key="5">
    <source>
        <dbReference type="Proteomes" id="UP000291301"/>
    </source>
</evidence>
<dbReference type="PANTHER" id="PTHR20857:SF15">
    <property type="entry name" value="THIAMINE-PHOSPHATE SYNTHASE"/>
    <property type="match status" value="1"/>
</dbReference>
<dbReference type="EMBL" id="SJST01000009">
    <property type="protein sequence ID" value="TCD11459.1"/>
    <property type="molecule type" value="Genomic_DNA"/>
</dbReference>
<dbReference type="Gene3D" id="3.20.20.70">
    <property type="entry name" value="Aldolase class I"/>
    <property type="match status" value="1"/>
</dbReference>
<evidence type="ECO:0000313" key="4">
    <source>
        <dbReference type="EMBL" id="TCD11459.1"/>
    </source>
</evidence>
<dbReference type="Pfam" id="PF02581">
    <property type="entry name" value="TMP-TENI"/>
    <property type="match status" value="1"/>
</dbReference>
<dbReference type="PANTHER" id="PTHR20857">
    <property type="entry name" value="THIAMINE-PHOSPHATE PYROPHOSPHORYLASE"/>
    <property type="match status" value="1"/>
</dbReference>
<feature type="domain" description="Thiamine phosphate synthase/TenI" evidence="3">
    <location>
        <begin position="11"/>
        <end position="191"/>
    </location>
</feature>
<dbReference type="GO" id="GO:0009228">
    <property type="term" value="P:thiamine biosynthetic process"/>
    <property type="evidence" value="ECO:0007669"/>
    <property type="project" value="UniProtKB-KW"/>
</dbReference>
<dbReference type="InterPro" id="IPR036206">
    <property type="entry name" value="ThiamineP_synth_sf"/>
</dbReference>
<keyword evidence="4" id="KW-0808">Transferase</keyword>
<dbReference type="GO" id="GO:0004789">
    <property type="term" value="F:thiamine-phosphate diphosphorylase activity"/>
    <property type="evidence" value="ECO:0007669"/>
    <property type="project" value="UniProtKB-EC"/>
</dbReference>
<comment type="caution">
    <text evidence="4">The sequence shown here is derived from an EMBL/GenBank/DDBJ whole genome shotgun (WGS) entry which is preliminary data.</text>
</comment>
<dbReference type="Proteomes" id="UP000291301">
    <property type="component" value="Unassembled WGS sequence"/>
</dbReference>
<protein>
    <submittedName>
        <fullName evidence="4">Thiamine phosphate synthase</fullName>
        <ecNumber evidence="4">2.5.1.3</ecNumber>
    </submittedName>
</protein>